<keyword evidence="9" id="KW-1185">Reference proteome</keyword>
<organism evidence="8 9">
    <name type="scientific">Enterovirga aerilata</name>
    <dbReference type="NCBI Taxonomy" id="2730920"/>
    <lineage>
        <taxon>Bacteria</taxon>
        <taxon>Pseudomonadati</taxon>
        <taxon>Pseudomonadota</taxon>
        <taxon>Alphaproteobacteria</taxon>
        <taxon>Hyphomicrobiales</taxon>
        <taxon>Methylobacteriaceae</taxon>
        <taxon>Enterovirga</taxon>
    </lineage>
</organism>
<dbReference type="Proteomes" id="UP000564885">
    <property type="component" value="Unassembled WGS sequence"/>
</dbReference>
<proteinExistence type="predicted"/>
<gene>
    <name evidence="8" type="ORF">HJG44_22035</name>
</gene>
<dbReference type="GO" id="GO:0008233">
    <property type="term" value="F:peptidase activity"/>
    <property type="evidence" value="ECO:0007669"/>
    <property type="project" value="UniProtKB-KW"/>
</dbReference>
<evidence type="ECO:0000259" key="6">
    <source>
        <dbReference type="Pfam" id="PF04586"/>
    </source>
</evidence>
<feature type="domain" description="Phage capsid-like C-terminal" evidence="7">
    <location>
        <begin position="381"/>
        <end position="632"/>
    </location>
</feature>
<dbReference type="GO" id="GO:0006508">
    <property type="term" value="P:proteolysis"/>
    <property type="evidence" value="ECO:0007669"/>
    <property type="project" value="UniProtKB-KW"/>
</dbReference>
<evidence type="ECO:0000256" key="2">
    <source>
        <dbReference type="ARBA" id="ARBA00022612"/>
    </source>
</evidence>
<name>A0A849IFP8_9HYPH</name>
<feature type="region of interest" description="Disordered" evidence="5">
    <location>
        <begin position="164"/>
        <end position="189"/>
    </location>
</feature>
<dbReference type="RefSeq" id="WP_171220549.1">
    <property type="nucleotide sequence ID" value="NZ_JABEPP010000007.1"/>
</dbReference>
<evidence type="ECO:0000256" key="1">
    <source>
        <dbReference type="ARBA" id="ARBA00004328"/>
    </source>
</evidence>
<evidence type="ECO:0000259" key="7">
    <source>
        <dbReference type="Pfam" id="PF05065"/>
    </source>
</evidence>
<keyword evidence="3" id="KW-0645">Protease</keyword>
<comment type="caution">
    <text evidence="8">The sequence shown here is derived from an EMBL/GenBank/DDBJ whole genome shotgun (WGS) entry which is preliminary data.</text>
</comment>
<evidence type="ECO:0000256" key="5">
    <source>
        <dbReference type="SAM" id="MobiDB-lite"/>
    </source>
</evidence>
<keyword evidence="4" id="KW-0378">Hydrolase</keyword>
<dbReference type="EMBL" id="JABEPP010000007">
    <property type="protein sequence ID" value="NNM75045.1"/>
    <property type="molecule type" value="Genomic_DNA"/>
</dbReference>
<dbReference type="InterPro" id="IPR054613">
    <property type="entry name" value="Peptidase_S78_dom"/>
</dbReference>
<reference evidence="8 9" key="1">
    <citation type="submission" date="2020-04" db="EMBL/GenBank/DDBJ databases">
        <title>Enterovirga sp. isolate from soil.</title>
        <authorList>
            <person name="Chea S."/>
            <person name="Kim D.-U."/>
        </authorList>
    </citation>
    <scope>NUCLEOTIDE SEQUENCE [LARGE SCALE GENOMIC DNA]</scope>
    <source>
        <strain evidence="8 9">DB1703</strain>
    </source>
</reference>
<dbReference type="Pfam" id="PF04586">
    <property type="entry name" value="Peptidase_S78"/>
    <property type="match status" value="1"/>
</dbReference>
<accession>A0A849IFP8</accession>
<dbReference type="Pfam" id="PF05065">
    <property type="entry name" value="Phage_capsid"/>
    <property type="match status" value="1"/>
</dbReference>
<dbReference type="NCBIfam" id="TIGR01554">
    <property type="entry name" value="major_cap_HK97"/>
    <property type="match status" value="1"/>
</dbReference>
<feature type="domain" description="Prohead serine protease" evidence="6">
    <location>
        <begin position="46"/>
        <end position="149"/>
    </location>
</feature>
<evidence type="ECO:0000256" key="4">
    <source>
        <dbReference type="ARBA" id="ARBA00022801"/>
    </source>
</evidence>
<dbReference type="AlphaFoldDB" id="A0A849IFP8"/>
<sequence>MNRMYSLLTVKAVSDDERVITGVATTPSPDRMGDIVEPLGVKFRNPMPLLHQHDHRNPVGNVVFDKPTKDGITFKATLPKIEEAGPLKDRVDTAWGEVKSGLVRGVSIGFTPLEYSRLEGGGFRFIESEVLELSLVTVPANVDAMISTIKSIDRPVLAATGMEPKASDRPVTPGATGSHQHPSPTKGARNMKTIAEQIAAFEATRQAKAARMVELMNKAAEEGSTLDAAGTEEYDGLAAEVKSIDDHLKRLGDLEKANLATAKPVEGVRDSETGSQARGGVRVEVKGTNLPKGTAFTRYAIALARSKGNLLQAEQIAKGWHDSTPEVETVLKAAVAAGTTTDTAWAKPLVEYQNMASEFAELLRPQTIIGRIPGLRRVPFNIKVPRQTAGSSASWVGEGAPKPVSALAFDQIALGSTKLAGIVVLTDELVRQSNPSAEAIVRQDLVDTIVLTMDRDFVDPTNAGTTDVKPASITNGVTPVVASGTTADHVRADVKSLMAKFITANMSLAGAVWIMSEVQALGLAMMLNPLGQPEFPGLAVNGNSGGTFFGLPVVLSENVIPNPGTGSPVTGNGARIILAKASEIMLADDGEVMLDASREASLQMDSAPTNPPVANTVLMSLWQMNMVGIRAERFINWRKRRAGAVQYIDAARYA</sequence>
<dbReference type="InterPro" id="IPR054612">
    <property type="entry name" value="Phage_capsid-like_C"/>
</dbReference>
<dbReference type="SUPFAM" id="SSF56563">
    <property type="entry name" value="Major capsid protein gp5"/>
    <property type="match status" value="1"/>
</dbReference>
<keyword evidence="2" id="KW-1188">Viral release from host cell</keyword>
<evidence type="ECO:0000313" key="9">
    <source>
        <dbReference type="Proteomes" id="UP000564885"/>
    </source>
</evidence>
<protein>
    <submittedName>
        <fullName evidence="8">Phage major capsid protein</fullName>
    </submittedName>
</protein>
<evidence type="ECO:0000313" key="8">
    <source>
        <dbReference type="EMBL" id="NNM75045.1"/>
    </source>
</evidence>
<dbReference type="Gene3D" id="3.30.2400.10">
    <property type="entry name" value="Major capsid protein gp5"/>
    <property type="match status" value="1"/>
</dbReference>
<evidence type="ECO:0000256" key="3">
    <source>
        <dbReference type="ARBA" id="ARBA00022670"/>
    </source>
</evidence>
<comment type="subcellular location">
    <subcellularLocation>
        <location evidence="1">Virion</location>
    </subcellularLocation>
</comment>
<dbReference type="InterPro" id="IPR024455">
    <property type="entry name" value="Phage_capsid"/>
</dbReference>